<proteinExistence type="predicted"/>
<accession>A0A370IP91</accession>
<dbReference type="Gene3D" id="3.30.70.100">
    <property type="match status" value="1"/>
</dbReference>
<organism evidence="2 3">
    <name type="scientific">Halopelagius longus</name>
    <dbReference type="NCBI Taxonomy" id="1236180"/>
    <lineage>
        <taxon>Archaea</taxon>
        <taxon>Methanobacteriati</taxon>
        <taxon>Methanobacteriota</taxon>
        <taxon>Stenosarchaea group</taxon>
        <taxon>Halobacteria</taxon>
        <taxon>Halobacteriales</taxon>
        <taxon>Haloferacaceae</taxon>
    </lineage>
</organism>
<dbReference type="NCBIfam" id="TIGR02118">
    <property type="entry name" value="EthD family reductase"/>
    <property type="match status" value="1"/>
</dbReference>
<reference evidence="2 3" key="1">
    <citation type="submission" date="2018-07" db="EMBL/GenBank/DDBJ databases">
        <title>Genome sequence of extremly halophilic archaeon Halopelagius longus strain BC12-B1.</title>
        <authorList>
            <person name="Zhang X."/>
        </authorList>
    </citation>
    <scope>NUCLEOTIDE SEQUENCE [LARGE SCALE GENOMIC DNA]</scope>
    <source>
        <strain evidence="2 3">BC12-B1</strain>
    </source>
</reference>
<keyword evidence="3" id="KW-1185">Reference proteome</keyword>
<sequence>MVCKMVILARRREDMSHEECIEYMEEEHAPLVQELPGLRKYQSSVPLNPDEAGFDEMAQLWFDSPEEMNDAFESEAGRRVQEDAENFLDADSALMIPVADETVRVNELD</sequence>
<dbReference type="Proteomes" id="UP000255421">
    <property type="component" value="Unassembled WGS sequence"/>
</dbReference>
<dbReference type="InterPro" id="IPR009799">
    <property type="entry name" value="EthD_dom"/>
</dbReference>
<evidence type="ECO:0000259" key="1">
    <source>
        <dbReference type="Pfam" id="PF07110"/>
    </source>
</evidence>
<evidence type="ECO:0000313" key="3">
    <source>
        <dbReference type="Proteomes" id="UP000255421"/>
    </source>
</evidence>
<name>A0A370IP91_9EURY</name>
<gene>
    <name evidence="2" type="ORF">DWB78_12865</name>
</gene>
<comment type="caution">
    <text evidence="2">The sequence shown here is derived from an EMBL/GenBank/DDBJ whole genome shotgun (WGS) entry which is preliminary data.</text>
</comment>
<dbReference type="SUPFAM" id="SSF54909">
    <property type="entry name" value="Dimeric alpha+beta barrel"/>
    <property type="match status" value="1"/>
</dbReference>
<protein>
    <submittedName>
        <fullName evidence="2">EthD family reductase</fullName>
    </submittedName>
</protein>
<evidence type="ECO:0000313" key="2">
    <source>
        <dbReference type="EMBL" id="RDI72535.1"/>
    </source>
</evidence>
<feature type="domain" description="EthD" evidence="1">
    <location>
        <begin position="12"/>
        <end position="90"/>
    </location>
</feature>
<dbReference type="InterPro" id="IPR011008">
    <property type="entry name" value="Dimeric_a/b-barrel"/>
</dbReference>
<dbReference type="Pfam" id="PF07110">
    <property type="entry name" value="EthD"/>
    <property type="match status" value="1"/>
</dbReference>
<dbReference type="GO" id="GO:0016491">
    <property type="term" value="F:oxidoreductase activity"/>
    <property type="evidence" value="ECO:0007669"/>
    <property type="project" value="InterPro"/>
</dbReference>
<dbReference type="EMBL" id="QQST01000001">
    <property type="protein sequence ID" value="RDI72535.1"/>
    <property type="molecule type" value="Genomic_DNA"/>
</dbReference>
<dbReference type="AlphaFoldDB" id="A0A370IP91"/>